<organism evidence="1 2">
    <name type="scientific">Plectus sambesii</name>
    <dbReference type="NCBI Taxonomy" id="2011161"/>
    <lineage>
        <taxon>Eukaryota</taxon>
        <taxon>Metazoa</taxon>
        <taxon>Ecdysozoa</taxon>
        <taxon>Nematoda</taxon>
        <taxon>Chromadorea</taxon>
        <taxon>Plectida</taxon>
        <taxon>Plectina</taxon>
        <taxon>Plectoidea</taxon>
        <taxon>Plectidae</taxon>
        <taxon>Plectus</taxon>
    </lineage>
</organism>
<sequence length="38" mass="4590">MDDIRAHRSSTTSSQYQVEVRRLWLKLQAFTRQLALRQ</sequence>
<dbReference type="AlphaFoldDB" id="A0A914VL10"/>
<name>A0A914VL10_9BILA</name>
<dbReference type="Proteomes" id="UP000887566">
    <property type="component" value="Unplaced"/>
</dbReference>
<dbReference type="WBParaSite" id="PSAMB.scaffold21285size632.g38255.t1">
    <property type="protein sequence ID" value="PSAMB.scaffold21285size632.g38255.t1"/>
    <property type="gene ID" value="PSAMB.scaffold21285size632.g38255"/>
</dbReference>
<accession>A0A914VL10</accession>
<proteinExistence type="predicted"/>
<keyword evidence="1" id="KW-1185">Reference proteome</keyword>
<evidence type="ECO:0000313" key="2">
    <source>
        <dbReference type="WBParaSite" id="PSAMB.scaffold21285size632.g38255.t1"/>
    </source>
</evidence>
<evidence type="ECO:0000313" key="1">
    <source>
        <dbReference type="Proteomes" id="UP000887566"/>
    </source>
</evidence>
<reference evidence="2" key="1">
    <citation type="submission" date="2022-11" db="UniProtKB">
        <authorList>
            <consortium name="WormBaseParasite"/>
        </authorList>
    </citation>
    <scope>IDENTIFICATION</scope>
</reference>
<protein>
    <submittedName>
        <fullName evidence="2">Integrase</fullName>
    </submittedName>
</protein>